<organism evidence="1">
    <name type="scientific">marine metagenome</name>
    <dbReference type="NCBI Taxonomy" id="408172"/>
    <lineage>
        <taxon>unclassified sequences</taxon>
        <taxon>metagenomes</taxon>
        <taxon>ecological metagenomes</taxon>
    </lineage>
</organism>
<protein>
    <submittedName>
        <fullName evidence="1">Uncharacterized protein</fullName>
    </submittedName>
</protein>
<gene>
    <name evidence="1" type="ORF">METZ01_LOCUS252485</name>
</gene>
<name>A0A382ILS9_9ZZZZ</name>
<dbReference type="AlphaFoldDB" id="A0A382ILS9"/>
<proteinExistence type="predicted"/>
<sequence length="45" mass="5325">MTVSNQHRSTRRILIVDDIENNCLVIEDHLRPQLMAQKFYPRACV</sequence>
<dbReference type="EMBL" id="UINC01067706">
    <property type="protein sequence ID" value="SVB99631.1"/>
    <property type="molecule type" value="Genomic_DNA"/>
</dbReference>
<reference evidence="1" key="1">
    <citation type="submission" date="2018-05" db="EMBL/GenBank/DDBJ databases">
        <authorList>
            <person name="Lanie J.A."/>
            <person name="Ng W.-L."/>
            <person name="Kazmierczak K.M."/>
            <person name="Andrzejewski T.M."/>
            <person name="Davidsen T.M."/>
            <person name="Wayne K.J."/>
            <person name="Tettelin H."/>
            <person name="Glass J.I."/>
            <person name="Rusch D."/>
            <person name="Podicherti R."/>
            <person name="Tsui H.-C.T."/>
            <person name="Winkler M.E."/>
        </authorList>
    </citation>
    <scope>NUCLEOTIDE SEQUENCE</scope>
</reference>
<accession>A0A382ILS9</accession>
<evidence type="ECO:0000313" key="1">
    <source>
        <dbReference type="EMBL" id="SVB99631.1"/>
    </source>
</evidence>